<dbReference type="EMBL" id="PXOA01000203">
    <property type="protein sequence ID" value="RFU78577.1"/>
    <property type="molecule type" value="Genomic_DNA"/>
</dbReference>
<organism evidence="2 3">
    <name type="scientific">Trichoderma arundinaceum</name>
    <dbReference type="NCBI Taxonomy" id="490622"/>
    <lineage>
        <taxon>Eukaryota</taxon>
        <taxon>Fungi</taxon>
        <taxon>Dikarya</taxon>
        <taxon>Ascomycota</taxon>
        <taxon>Pezizomycotina</taxon>
        <taxon>Sordariomycetes</taxon>
        <taxon>Hypocreomycetidae</taxon>
        <taxon>Hypocreales</taxon>
        <taxon>Hypocreaceae</taxon>
        <taxon>Trichoderma</taxon>
    </lineage>
</organism>
<evidence type="ECO:0000313" key="2">
    <source>
        <dbReference type="EMBL" id="RFU78577.1"/>
    </source>
</evidence>
<feature type="compositionally biased region" description="Basic and acidic residues" evidence="1">
    <location>
        <begin position="27"/>
        <end position="40"/>
    </location>
</feature>
<protein>
    <submittedName>
        <fullName evidence="2">Uncharacterized protein</fullName>
    </submittedName>
</protein>
<accession>A0A395NRX8</accession>
<evidence type="ECO:0000313" key="3">
    <source>
        <dbReference type="Proteomes" id="UP000266272"/>
    </source>
</evidence>
<gene>
    <name evidence="2" type="ORF">TARUN_3652</name>
</gene>
<sequence length="281" mass="31511">MPASVGELRSSSIDKELRHQNTMRRRSQSELRRASMEDGKDVATRYTRDNVDSGSALWARHVNLAVVVIVIVKRASNHPSSAEHEHFVACQRGAKGDRAMASSRFKPPLASHVQWRTRCRDPFPFLRLASPRLECKNALREEGVCVGRAPPWSDWLSGALRLKSEARQSAGKTWPDMHTEHAGISRQLLEVEEAVVWELRAGVVVLEQRKSKWWPDHAAGTWLSVPRGLGGSLRGHGWQVPANRAWKSSGRGSDSDSYSDGVLGGGQQRQREDEDQTVWRN</sequence>
<dbReference type="AlphaFoldDB" id="A0A395NRX8"/>
<feature type="region of interest" description="Disordered" evidence="1">
    <location>
        <begin position="1"/>
        <end position="40"/>
    </location>
</feature>
<keyword evidence="3" id="KW-1185">Reference proteome</keyword>
<feature type="compositionally biased region" description="Low complexity" evidence="1">
    <location>
        <begin position="248"/>
        <end position="261"/>
    </location>
</feature>
<dbReference type="Proteomes" id="UP000266272">
    <property type="component" value="Unassembled WGS sequence"/>
</dbReference>
<comment type="caution">
    <text evidence="2">The sequence shown here is derived from an EMBL/GenBank/DDBJ whole genome shotgun (WGS) entry which is preliminary data.</text>
</comment>
<name>A0A395NRX8_TRIAR</name>
<proteinExistence type="predicted"/>
<evidence type="ECO:0000256" key="1">
    <source>
        <dbReference type="SAM" id="MobiDB-lite"/>
    </source>
</evidence>
<feature type="region of interest" description="Disordered" evidence="1">
    <location>
        <begin position="243"/>
        <end position="281"/>
    </location>
</feature>
<reference evidence="2 3" key="1">
    <citation type="journal article" date="2018" name="PLoS Pathog.">
        <title>Evolution of structural diversity of trichothecenes, a family of toxins produced by plant pathogenic and entomopathogenic fungi.</title>
        <authorList>
            <person name="Proctor R.H."/>
            <person name="McCormick S.P."/>
            <person name="Kim H.S."/>
            <person name="Cardoza R.E."/>
            <person name="Stanley A.M."/>
            <person name="Lindo L."/>
            <person name="Kelly A."/>
            <person name="Brown D.W."/>
            <person name="Lee T."/>
            <person name="Vaughan M.M."/>
            <person name="Alexander N.J."/>
            <person name="Busman M."/>
            <person name="Gutierrez S."/>
        </authorList>
    </citation>
    <scope>NUCLEOTIDE SEQUENCE [LARGE SCALE GENOMIC DNA]</scope>
    <source>
        <strain evidence="2 3">IBT 40837</strain>
    </source>
</reference>